<reference evidence="2 3" key="1">
    <citation type="journal article" date="2016" name="Nat. Commun.">
        <title>Thousands of microbial genomes shed light on interconnected biogeochemical processes in an aquifer system.</title>
        <authorList>
            <person name="Anantharaman K."/>
            <person name="Brown C.T."/>
            <person name="Hug L.A."/>
            <person name="Sharon I."/>
            <person name="Castelle C.J."/>
            <person name="Probst A.J."/>
            <person name="Thomas B.C."/>
            <person name="Singh A."/>
            <person name="Wilkins M.J."/>
            <person name="Karaoz U."/>
            <person name="Brodie E.L."/>
            <person name="Williams K.H."/>
            <person name="Hubbard S.S."/>
            <person name="Banfield J.F."/>
        </authorList>
    </citation>
    <scope>NUCLEOTIDE SEQUENCE [LARGE SCALE GENOMIC DNA]</scope>
    <source>
        <strain evidence="3">RIFCSPLOWO2_12_FULL_64_10</strain>
    </source>
</reference>
<keyword evidence="1" id="KW-0812">Transmembrane</keyword>
<keyword evidence="1" id="KW-1133">Transmembrane helix</keyword>
<dbReference type="PANTHER" id="PTHR43471:SF1">
    <property type="entry name" value="ABC TRANSPORTER PERMEASE PROTEIN NOSY-RELATED"/>
    <property type="match status" value="1"/>
</dbReference>
<dbReference type="Pfam" id="PF12679">
    <property type="entry name" value="ABC2_membrane_2"/>
    <property type="match status" value="1"/>
</dbReference>
<evidence type="ECO:0000313" key="3">
    <source>
        <dbReference type="Proteomes" id="UP000178606"/>
    </source>
</evidence>
<dbReference type="GO" id="GO:0005886">
    <property type="term" value="C:plasma membrane"/>
    <property type="evidence" value="ECO:0007669"/>
    <property type="project" value="UniProtKB-SubCell"/>
</dbReference>
<protein>
    <recommendedName>
        <fullName evidence="4">ABC transporter permease</fullName>
    </recommendedName>
</protein>
<dbReference type="GO" id="GO:0140359">
    <property type="term" value="F:ABC-type transporter activity"/>
    <property type="evidence" value="ECO:0007669"/>
    <property type="project" value="InterPro"/>
</dbReference>
<dbReference type="AlphaFoldDB" id="A0A1F6D3V6"/>
<dbReference type="Proteomes" id="UP000178606">
    <property type="component" value="Unassembled WGS sequence"/>
</dbReference>
<keyword evidence="1" id="KW-0472">Membrane</keyword>
<feature type="transmembrane region" description="Helical" evidence="1">
    <location>
        <begin position="216"/>
        <end position="236"/>
    </location>
</feature>
<gene>
    <name evidence="2" type="ORF">A3F84_28720</name>
</gene>
<dbReference type="EMBL" id="MFKF01000047">
    <property type="protein sequence ID" value="OGG56124.1"/>
    <property type="molecule type" value="Genomic_DNA"/>
</dbReference>
<evidence type="ECO:0000256" key="1">
    <source>
        <dbReference type="SAM" id="Phobius"/>
    </source>
</evidence>
<name>A0A1F6D3V6_HANXR</name>
<organism evidence="2 3">
    <name type="scientific">Handelsmanbacteria sp. (strain RIFCSPLOWO2_12_FULL_64_10)</name>
    <dbReference type="NCBI Taxonomy" id="1817868"/>
    <lineage>
        <taxon>Bacteria</taxon>
        <taxon>Candidatus Handelsmaniibacteriota</taxon>
    </lineage>
</organism>
<proteinExistence type="predicted"/>
<feature type="transmembrane region" description="Helical" evidence="1">
    <location>
        <begin position="248"/>
        <end position="267"/>
    </location>
</feature>
<accession>A0A1F6D3V6</accession>
<feature type="transmembrane region" description="Helical" evidence="1">
    <location>
        <begin position="20"/>
        <end position="38"/>
    </location>
</feature>
<dbReference type="PANTHER" id="PTHR43471">
    <property type="entry name" value="ABC TRANSPORTER PERMEASE"/>
    <property type="match status" value="1"/>
</dbReference>
<evidence type="ECO:0008006" key="4">
    <source>
        <dbReference type="Google" id="ProtNLM"/>
    </source>
</evidence>
<feature type="transmembrane region" description="Helical" evidence="1">
    <location>
        <begin position="439"/>
        <end position="460"/>
    </location>
</feature>
<evidence type="ECO:0000313" key="2">
    <source>
        <dbReference type="EMBL" id="OGG56124.1"/>
    </source>
</evidence>
<comment type="caution">
    <text evidence="2">The sequence shown here is derived from an EMBL/GenBank/DDBJ whole genome shotgun (WGS) entry which is preliminary data.</text>
</comment>
<feature type="transmembrane region" description="Helical" evidence="1">
    <location>
        <begin position="172"/>
        <end position="196"/>
    </location>
</feature>
<sequence>MFARLVQKELLSHLLDFRFIAVFALCALLSVLSVYVGTRTYLRQMEQHQTVTESNRSFTQQSLKIPERTADDLFRWGILWNRRPEVLSPVVFGLSGTVGQEVHLQHQRLFVFEDSPFAVDPVNALFEILDFAFIVKVILSLCVLLLTYDAICGEKEAGTLRLYASFAVPRSTLALAKLIGSTIAVLVPFVFAYLLASTVLTLSPGVRLQGVDWGRMAALMVVFGLYLVVFAAFGLWMSALTHRRMTAFLGLLGLWTVWVFVVPNVSWRISQSLLPIENFYGLEKQSDGLRWEAIKGSHDERENYRKRNLIQDWNALSEPQRQEVRDHEREIDEKWDAYLYSRLKDMQAQRRNQMHRQHDLASVVSSISPLGAVSLVSMDLARTGPVQHERIENALSGYLIYVSQFIQDKFYRIKSAAMDFSWFTYQDSEGLGECLSRNAFHILNLALLAILGFAGAYVAILRYDVR</sequence>